<reference evidence="1" key="1">
    <citation type="submission" date="2024-07" db="EMBL/GenBank/DDBJ databases">
        <title>Metagenome and Metagenome-Assembled Genomes of Archaea from a hot spring from the geothermal field of Los Azufres, Mexico.</title>
        <authorList>
            <person name="Marin-Paredes R."/>
            <person name="Martinez-Romero E."/>
            <person name="Servin-Garciduenas L.E."/>
        </authorList>
    </citation>
    <scope>NUCLEOTIDE SEQUENCE</scope>
</reference>
<protein>
    <submittedName>
        <fullName evidence="1">Uncharacterized protein</fullName>
    </submittedName>
</protein>
<accession>A0ACC6V3W1</accession>
<gene>
    <name evidence="1" type="ORF">TU35_008915</name>
</gene>
<evidence type="ECO:0000313" key="1">
    <source>
        <dbReference type="EMBL" id="MFB6491335.1"/>
    </source>
</evidence>
<evidence type="ECO:0000313" key="2">
    <source>
        <dbReference type="Proteomes" id="UP000033636"/>
    </source>
</evidence>
<comment type="caution">
    <text evidence="1">The sequence shown here is derived from an EMBL/GenBank/DDBJ whole genome shotgun (WGS) entry which is preliminary data.</text>
</comment>
<dbReference type="EMBL" id="JZWT02000029">
    <property type="protein sequence ID" value="MFB6491335.1"/>
    <property type="molecule type" value="Genomic_DNA"/>
</dbReference>
<organism evidence="1 2">
    <name type="scientific">Thermoproteus sp. AZ2</name>
    <dbReference type="NCBI Taxonomy" id="1609232"/>
    <lineage>
        <taxon>Archaea</taxon>
        <taxon>Thermoproteota</taxon>
        <taxon>Thermoprotei</taxon>
        <taxon>Thermoproteales</taxon>
        <taxon>Thermoproteaceae</taxon>
        <taxon>Thermoproteus</taxon>
    </lineage>
</organism>
<sequence>MILIAAESGVLTAEGATYCCEGLDVNDAAEGLICAWQGLYRLGGELERMSERRCWRLIPWDDDVLASLEGPLIFSARRSRALADYRPYAKGWFFFHGEPHITDMAQYKGQYVAGVEVGSLLMGPTPLELRPLEFSEDIHNLLPLGGRLLVATASGIYATEGLSRFELKAEGYAHALARAGGAVAAHVMAERPVIVSRDEGETWRNLGLKLPEPAFGTTGLLCEGEICIYSTSETYRLDLRRAAAEKLFGPHPMARRVVKIG</sequence>
<name>A0ACC6V3W1_9CREN</name>
<proteinExistence type="predicted"/>
<dbReference type="Proteomes" id="UP000033636">
    <property type="component" value="Unassembled WGS sequence"/>
</dbReference>